<dbReference type="NCBIfam" id="TIGR00174">
    <property type="entry name" value="miaA"/>
    <property type="match status" value="1"/>
</dbReference>
<dbReference type="Pfam" id="PF01715">
    <property type="entry name" value="IPPT"/>
    <property type="match status" value="1"/>
</dbReference>
<dbReference type="Gene3D" id="1.10.20.140">
    <property type="match status" value="1"/>
</dbReference>
<evidence type="ECO:0000256" key="9">
    <source>
        <dbReference type="ARBA" id="ARBA00049563"/>
    </source>
</evidence>
<dbReference type="SUPFAM" id="SSF52540">
    <property type="entry name" value="P-loop containing nucleoside triphosphate hydrolases"/>
    <property type="match status" value="1"/>
</dbReference>
<evidence type="ECO:0000256" key="11">
    <source>
        <dbReference type="RuleBase" id="RU003783"/>
    </source>
</evidence>
<comment type="catalytic activity">
    <reaction evidence="9 10 11">
        <text>adenosine(37) in tRNA + dimethylallyl diphosphate = N(6)-dimethylallyladenosine(37) in tRNA + diphosphate</text>
        <dbReference type="Rhea" id="RHEA:26482"/>
        <dbReference type="Rhea" id="RHEA-COMP:10162"/>
        <dbReference type="Rhea" id="RHEA-COMP:10375"/>
        <dbReference type="ChEBI" id="CHEBI:33019"/>
        <dbReference type="ChEBI" id="CHEBI:57623"/>
        <dbReference type="ChEBI" id="CHEBI:74411"/>
        <dbReference type="ChEBI" id="CHEBI:74415"/>
        <dbReference type="EC" id="2.5.1.75"/>
    </reaction>
</comment>
<dbReference type="PATRIC" id="fig|29423.5.peg.1075"/>
<comment type="caution">
    <text evidence="10">Lacks conserved residue(s) required for the propagation of feature annotation.</text>
</comment>
<evidence type="ECO:0000256" key="13">
    <source>
        <dbReference type="RuleBase" id="RU003785"/>
    </source>
</evidence>
<dbReference type="InterPro" id="IPR039657">
    <property type="entry name" value="Dimethylallyltransferase"/>
</dbReference>
<name>A0A0W0X4S0_9GAMM</name>
<comment type="function">
    <text evidence="2 10 12">Catalyzes the transfer of a dimethylallyl group onto the adenine at position 37 in tRNAs that read codons beginning with uridine, leading to the formation of N6-(dimethylallyl)adenosine (i(6)A).</text>
</comment>
<feature type="binding site" evidence="10">
    <location>
        <begin position="12"/>
        <end position="17"/>
    </location>
    <ligand>
        <name>substrate</name>
    </ligand>
</feature>
<feature type="site" description="Interaction with substrate tRNA" evidence="10">
    <location>
        <position position="101"/>
    </location>
</feature>
<comment type="subunit">
    <text evidence="10">Monomer.</text>
</comment>
<gene>
    <name evidence="10" type="primary">miaA</name>
    <name evidence="14" type="ORF">Loak_1022</name>
</gene>
<dbReference type="PANTHER" id="PTHR11088">
    <property type="entry name" value="TRNA DIMETHYLALLYLTRANSFERASE"/>
    <property type="match status" value="1"/>
</dbReference>
<evidence type="ECO:0000256" key="10">
    <source>
        <dbReference type="HAMAP-Rule" id="MF_00185"/>
    </source>
</evidence>
<accession>A0A0W0X4S0</accession>
<dbReference type="EMBL" id="LNYP01000019">
    <property type="protein sequence ID" value="KTD39596.1"/>
    <property type="molecule type" value="Genomic_DNA"/>
</dbReference>
<keyword evidence="8 10" id="KW-0460">Magnesium</keyword>
<comment type="caution">
    <text evidence="14">The sequence shown here is derived from an EMBL/GenBank/DDBJ whole genome shotgun (WGS) entry which is preliminary data.</text>
</comment>
<feature type="binding site" evidence="10">
    <location>
        <begin position="10"/>
        <end position="17"/>
    </location>
    <ligand>
        <name>ATP</name>
        <dbReference type="ChEBI" id="CHEBI:30616"/>
    </ligand>
</feature>
<evidence type="ECO:0000256" key="6">
    <source>
        <dbReference type="ARBA" id="ARBA00022741"/>
    </source>
</evidence>
<dbReference type="GO" id="GO:0052381">
    <property type="term" value="F:tRNA dimethylallyltransferase activity"/>
    <property type="evidence" value="ECO:0007669"/>
    <property type="project" value="UniProtKB-UniRule"/>
</dbReference>
<keyword evidence="4 10" id="KW-0808">Transferase</keyword>
<proteinExistence type="inferred from homology"/>
<dbReference type="GO" id="GO:0006400">
    <property type="term" value="P:tRNA modification"/>
    <property type="evidence" value="ECO:0007669"/>
    <property type="project" value="TreeGrafter"/>
</dbReference>
<feature type="site" description="Interaction with substrate tRNA" evidence="10">
    <location>
        <position position="123"/>
    </location>
</feature>
<evidence type="ECO:0000256" key="7">
    <source>
        <dbReference type="ARBA" id="ARBA00022840"/>
    </source>
</evidence>
<dbReference type="HAMAP" id="MF_00185">
    <property type="entry name" value="IPP_trans"/>
    <property type="match status" value="1"/>
</dbReference>
<reference evidence="14 15" key="1">
    <citation type="submission" date="2015-11" db="EMBL/GenBank/DDBJ databases">
        <title>Genomic analysis of 38 Legionella species identifies large and diverse effector repertoires.</title>
        <authorList>
            <person name="Burstein D."/>
            <person name="Amaro F."/>
            <person name="Zusman T."/>
            <person name="Lifshitz Z."/>
            <person name="Cohen O."/>
            <person name="Gilbert J.A."/>
            <person name="Pupko T."/>
            <person name="Shuman H.A."/>
            <person name="Segal G."/>
        </authorList>
    </citation>
    <scope>NUCLEOTIDE SEQUENCE [LARGE SCALE GENOMIC DNA]</scope>
    <source>
        <strain evidence="14 15">Oak Ridge-10</strain>
    </source>
</reference>
<evidence type="ECO:0000256" key="5">
    <source>
        <dbReference type="ARBA" id="ARBA00022694"/>
    </source>
</evidence>
<evidence type="ECO:0000256" key="3">
    <source>
        <dbReference type="ARBA" id="ARBA00005842"/>
    </source>
</evidence>
<comment type="cofactor">
    <cofactor evidence="1 10">
        <name>Mg(2+)</name>
        <dbReference type="ChEBI" id="CHEBI:18420"/>
    </cofactor>
</comment>
<evidence type="ECO:0000256" key="2">
    <source>
        <dbReference type="ARBA" id="ARBA00003213"/>
    </source>
</evidence>
<dbReference type="PANTHER" id="PTHR11088:SF60">
    <property type="entry name" value="TRNA DIMETHYLALLYLTRANSFERASE"/>
    <property type="match status" value="1"/>
</dbReference>
<comment type="similarity">
    <text evidence="3 10 13">Belongs to the IPP transferase family.</text>
</comment>
<evidence type="ECO:0000313" key="15">
    <source>
        <dbReference type="Proteomes" id="UP000054858"/>
    </source>
</evidence>
<evidence type="ECO:0000256" key="1">
    <source>
        <dbReference type="ARBA" id="ARBA00001946"/>
    </source>
</evidence>
<evidence type="ECO:0000256" key="4">
    <source>
        <dbReference type="ARBA" id="ARBA00022679"/>
    </source>
</evidence>
<dbReference type="InterPro" id="IPR027417">
    <property type="entry name" value="P-loop_NTPase"/>
</dbReference>
<dbReference type="GO" id="GO:0005524">
    <property type="term" value="F:ATP binding"/>
    <property type="evidence" value="ECO:0007669"/>
    <property type="project" value="UniProtKB-UniRule"/>
</dbReference>
<protein>
    <recommendedName>
        <fullName evidence="10">tRNA dimethylallyltransferase</fullName>
        <ecNumber evidence="10">2.5.1.75</ecNumber>
    </recommendedName>
    <alternativeName>
        <fullName evidence="10">Dimethylallyl diphosphate:tRNA dimethylallyltransferase</fullName>
        <shortName evidence="10">DMAPP:tRNA dimethylallyltransferase</shortName>
        <shortName evidence="10">DMATase</shortName>
    </alternativeName>
    <alternativeName>
        <fullName evidence="10">Isopentenyl-diphosphate:tRNA isopentenyltransferase</fullName>
        <shortName evidence="10">IPP transferase</shortName>
        <shortName evidence="10">IPPT</shortName>
        <shortName evidence="10">IPTase</shortName>
    </alternativeName>
</protein>
<dbReference type="InterPro" id="IPR018022">
    <property type="entry name" value="IPT"/>
</dbReference>
<dbReference type="FunFam" id="1.10.20.140:FF:000001">
    <property type="entry name" value="tRNA dimethylallyltransferase"/>
    <property type="match status" value="1"/>
</dbReference>
<feature type="region of interest" description="Interaction with substrate tRNA" evidence="10">
    <location>
        <begin position="159"/>
        <end position="163"/>
    </location>
</feature>
<sequence>MVELVVCLMGPTASGKTAVAYELVQKFPFEIISVDSAMIYRGMDIGTAKPNAQMLIEAPHHLIDILDPPEHYSAAQFCEDVHKLCKMIHKRGNIPLLVGGTMMYFRALQQGLSTLPQADGQIRKQILQQAEEQGWLSLHGQLAKADPDAAARIHPNDSQRIQRALEVYQLTGKPLSEFFLAETNAVRPFRFINLLLMPKQRQWLHQRIALRFEQMLSEGLIDEVNFLIQQWNLTASYPSMRSVGYRQVLSFLQGEYDYSQLKSKGIAATRQLAKRQLTWLRHWPDGFIFSAEDPPALAGEMMAIIGKILDNN</sequence>
<dbReference type="RefSeq" id="WP_025386538.1">
    <property type="nucleotide sequence ID" value="NZ_LCUA01000007.1"/>
</dbReference>
<dbReference type="Gene3D" id="3.40.50.300">
    <property type="entry name" value="P-loop containing nucleotide triphosphate hydrolases"/>
    <property type="match status" value="1"/>
</dbReference>
<evidence type="ECO:0000313" key="14">
    <source>
        <dbReference type="EMBL" id="KTD39596.1"/>
    </source>
</evidence>
<organism evidence="14 15">
    <name type="scientific">Legionella oakridgensis</name>
    <dbReference type="NCBI Taxonomy" id="29423"/>
    <lineage>
        <taxon>Bacteria</taxon>
        <taxon>Pseudomonadati</taxon>
        <taxon>Pseudomonadota</taxon>
        <taxon>Gammaproteobacteria</taxon>
        <taxon>Legionellales</taxon>
        <taxon>Legionellaceae</taxon>
        <taxon>Legionella</taxon>
    </lineage>
</organism>
<dbReference type="Proteomes" id="UP000054858">
    <property type="component" value="Unassembled WGS sequence"/>
</dbReference>
<feature type="region of interest" description="Interaction with substrate tRNA" evidence="10">
    <location>
        <begin position="35"/>
        <end position="38"/>
    </location>
</feature>
<keyword evidence="6 10" id="KW-0547">Nucleotide-binding</keyword>
<dbReference type="AlphaFoldDB" id="A0A0W0X4S0"/>
<keyword evidence="7 10" id="KW-0067">ATP-binding</keyword>
<evidence type="ECO:0000256" key="8">
    <source>
        <dbReference type="ARBA" id="ARBA00022842"/>
    </source>
</evidence>
<evidence type="ECO:0000256" key="12">
    <source>
        <dbReference type="RuleBase" id="RU003784"/>
    </source>
</evidence>
<keyword evidence="5 10" id="KW-0819">tRNA processing</keyword>
<dbReference type="EC" id="2.5.1.75" evidence="10"/>